<accession>A0ABT5ZL45</accession>
<keyword evidence="3" id="KW-0378">Hydrolase</keyword>
<dbReference type="InterPro" id="IPR001031">
    <property type="entry name" value="Thioesterase"/>
</dbReference>
<proteinExistence type="inferred from homology"/>
<dbReference type="Pfam" id="PF00975">
    <property type="entry name" value="Thioesterase"/>
    <property type="match status" value="1"/>
</dbReference>
<feature type="domain" description="Thioesterase" evidence="2">
    <location>
        <begin position="20"/>
        <end position="245"/>
    </location>
</feature>
<name>A0ABT5ZL45_9ACTN</name>
<comment type="similarity">
    <text evidence="1">Belongs to the thioesterase family.</text>
</comment>
<dbReference type="PANTHER" id="PTHR11487:SF0">
    <property type="entry name" value="S-ACYL FATTY ACID SYNTHASE THIOESTERASE, MEDIUM CHAIN"/>
    <property type="match status" value="1"/>
</dbReference>
<evidence type="ECO:0000313" key="3">
    <source>
        <dbReference type="EMBL" id="MDF3290550.1"/>
    </source>
</evidence>
<dbReference type="Gene3D" id="3.40.50.1820">
    <property type="entry name" value="alpha/beta hydrolase"/>
    <property type="match status" value="1"/>
</dbReference>
<dbReference type="RefSeq" id="WP_276093950.1">
    <property type="nucleotide sequence ID" value="NZ_JARJBC010000008.1"/>
</dbReference>
<dbReference type="EMBL" id="JARJBC010000008">
    <property type="protein sequence ID" value="MDF3290550.1"/>
    <property type="molecule type" value="Genomic_DNA"/>
</dbReference>
<organism evidence="3 4">
    <name type="scientific">Streptomyces silvisoli</name>
    <dbReference type="NCBI Taxonomy" id="3034235"/>
    <lineage>
        <taxon>Bacteria</taxon>
        <taxon>Bacillati</taxon>
        <taxon>Actinomycetota</taxon>
        <taxon>Actinomycetes</taxon>
        <taxon>Kitasatosporales</taxon>
        <taxon>Streptomycetaceae</taxon>
        <taxon>Streptomyces</taxon>
    </lineage>
</organism>
<protein>
    <submittedName>
        <fullName evidence="3">Alpha/beta fold hydrolase</fullName>
    </submittedName>
</protein>
<keyword evidence="4" id="KW-1185">Reference proteome</keyword>
<dbReference type="SUPFAM" id="SSF53474">
    <property type="entry name" value="alpha/beta-Hydrolases"/>
    <property type="match status" value="1"/>
</dbReference>
<evidence type="ECO:0000256" key="1">
    <source>
        <dbReference type="ARBA" id="ARBA00007169"/>
    </source>
</evidence>
<evidence type="ECO:0000259" key="2">
    <source>
        <dbReference type="Pfam" id="PF00975"/>
    </source>
</evidence>
<comment type="caution">
    <text evidence="3">The sequence shown here is derived from an EMBL/GenBank/DDBJ whole genome shotgun (WGS) entry which is preliminary data.</text>
</comment>
<gene>
    <name evidence="3" type="ORF">P3G67_15095</name>
</gene>
<dbReference type="InterPro" id="IPR029058">
    <property type="entry name" value="AB_hydrolase_fold"/>
</dbReference>
<dbReference type="Proteomes" id="UP001216579">
    <property type="component" value="Unassembled WGS sequence"/>
</dbReference>
<reference evidence="3 4" key="1">
    <citation type="submission" date="2023-03" db="EMBL/GenBank/DDBJ databases">
        <title>Draft genome sequence of Streptomyces sp. RB6PN23 isolated from peat swamp forest in Thailand.</title>
        <authorList>
            <person name="Klaysubun C."/>
            <person name="Duangmal K."/>
        </authorList>
    </citation>
    <scope>NUCLEOTIDE SEQUENCE [LARGE SCALE GENOMIC DNA]</scope>
    <source>
        <strain evidence="3 4">RB6PN23</strain>
    </source>
</reference>
<sequence length="262" mass="28629">MTAIPNCLMIPCPRPTATRRLVVFPHAGGGANFYRAWGERFGPDVEVWIVQYPGRESRMAEPFVSDLDELVGEISAGLRATGNGPGNTALFGHSMGATIAYETALALAGGLPLDALFVSARRAPGSGPVSEARARPRTDEEILAVLRQHGGTPMEIFDQPLARELFLPVLRNDYLLLDSYRPEVGRPLLDIPIIALSGRQDSSVEAESVMGWGRFTTAEFHSHALDGGHFYLVPQVDRVVELVRAHLRDYPLVGKASMRWNA</sequence>
<evidence type="ECO:0000313" key="4">
    <source>
        <dbReference type="Proteomes" id="UP001216579"/>
    </source>
</evidence>
<dbReference type="PANTHER" id="PTHR11487">
    <property type="entry name" value="THIOESTERASE"/>
    <property type="match status" value="1"/>
</dbReference>
<dbReference type="InterPro" id="IPR012223">
    <property type="entry name" value="TEII"/>
</dbReference>
<dbReference type="GO" id="GO:0016787">
    <property type="term" value="F:hydrolase activity"/>
    <property type="evidence" value="ECO:0007669"/>
    <property type="project" value="UniProtKB-KW"/>
</dbReference>